<evidence type="ECO:0000313" key="2">
    <source>
        <dbReference type="EMBL" id="OSD00644.1"/>
    </source>
</evidence>
<evidence type="ECO:0000256" key="1">
    <source>
        <dbReference type="SAM" id="MobiDB-lite"/>
    </source>
</evidence>
<sequence length="259" mass="28993">MPEKSPVFIHYSPRERAETAREPDGYRERLIEELRNAFNTKCREISEDPGACMDYSDDGYATHVVAHLGVKFVGWPPRIAFLDLPYIPGGICALETIQSHWKKGALTLEAATFKDIARALHDPDCVHPNLPMLKRLREEQSGQAVACTVHHPQTLRIIGEHLTWTRKRPGAKLNPGPRRQRSDVKKARQRPVSNPLDLPLRHSRNGVKTARCVLDGKGEDEGDCSVDDPLEKVRPIGTSRVASKADNSGEYDAEGLRPK</sequence>
<organism evidence="2 3">
    <name type="scientific">Trametes coccinea (strain BRFM310)</name>
    <name type="common">Pycnoporus coccineus</name>
    <dbReference type="NCBI Taxonomy" id="1353009"/>
    <lineage>
        <taxon>Eukaryota</taxon>
        <taxon>Fungi</taxon>
        <taxon>Dikarya</taxon>
        <taxon>Basidiomycota</taxon>
        <taxon>Agaricomycotina</taxon>
        <taxon>Agaricomycetes</taxon>
        <taxon>Polyporales</taxon>
        <taxon>Polyporaceae</taxon>
        <taxon>Trametes</taxon>
    </lineage>
</organism>
<dbReference type="STRING" id="1353009.A0A1Y2IJ42"/>
<keyword evidence="3" id="KW-1185">Reference proteome</keyword>
<dbReference type="Proteomes" id="UP000193067">
    <property type="component" value="Unassembled WGS sequence"/>
</dbReference>
<evidence type="ECO:0000313" key="3">
    <source>
        <dbReference type="Proteomes" id="UP000193067"/>
    </source>
</evidence>
<feature type="region of interest" description="Disordered" evidence="1">
    <location>
        <begin position="166"/>
        <end position="259"/>
    </location>
</feature>
<dbReference type="OrthoDB" id="2736484at2759"/>
<accession>A0A1Y2IJ42</accession>
<dbReference type="AlphaFoldDB" id="A0A1Y2IJ42"/>
<dbReference type="EMBL" id="KZ084117">
    <property type="protein sequence ID" value="OSD00644.1"/>
    <property type="molecule type" value="Genomic_DNA"/>
</dbReference>
<gene>
    <name evidence="2" type="ORF">PYCCODRAFT_675062</name>
</gene>
<name>A0A1Y2IJ42_TRAC3</name>
<reference evidence="2 3" key="1">
    <citation type="journal article" date="2015" name="Biotechnol. Biofuels">
        <title>Enhanced degradation of softwood versus hardwood by the white-rot fungus Pycnoporus coccineus.</title>
        <authorList>
            <person name="Couturier M."/>
            <person name="Navarro D."/>
            <person name="Chevret D."/>
            <person name="Henrissat B."/>
            <person name="Piumi F."/>
            <person name="Ruiz-Duenas F.J."/>
            <person name="Martinez A.T."/>
            <person name="Grigoriev I.V."/>
            <person name="Riley R."/>
            <person name="Lipzen A."/>
            <person name="Berrin J.G."/>
            <person name="Master E.R."/>
            <person name="Rosso M.N."/>
        </authorList>
    </citation>
    <scope>NUCLEOTIDE SEQUENCE [LARGE SCALE GENOMIC DNA]</scope>
    <source>
        <strain evidence="2 3">BRFM310</strain>
    </source>
</reference>
<protein>
    <submittedName>
        <fullName evidence="2">Uncharacterized protein</fullName>
    </submittedName>
</protein>
<proteinExistence type="predicted"/>